<dbReference type="RefSeq" id="WP_013515731.1">
    <property type="nucleotide sequence ID" value="NC_014844.1"/>
</dbReference>
<dbReference type="HOGENOM" id="CLU_1376234_0_0_7"/>
<name>E6VY14_PSEA9</name>
<accession>E6VY14</accession>
<dbReference type="OrthoDB" id="5455668at2"/>
<reference evidence="2" key="1">
    <citation type="submission" date="2010-12" db="EMBL/GenBank/DDBJ databases">
        <title>Complete sequence of Desulfovibrio aespoeensis Aspo-2.</title>
        <authorList>
            <consortium name="US DOE Joint Genome Institute"/>
            <person name="Lucas S."/>
            <person name="Copeland A."/>
            <person name="Lapidus A."/>
            <person name="Cheng J.-F."/>
            <person name="Goodwin L."/>
            <person name="Pitluck S."/>
            <person name="Chertkov O."/>
            <person name="Misra M."/>
            <person name="Detter J.C."/>
            <person name="Han C."/>
            <person name="Tapia R."/>
            <person name="Land M."/>
            <person name="Hauser L."/>
            <person name="Kyrpides N."/>
            <person name="Ivanova N."/>
            <person name="Ovchinnikova G."/>
            <person name="Pedersen K."/>
            <person name="Jagevall S."/>
            <person name="Hazen T."/>
            <person name="Woyke T."/>
        </authorList>
    </citation>
    <scope>NUCLEOTIDE SEQUENCE [LARGE SCALE GENOMIC DNA]</scope>
    <source>
        <strain evidence="2">ATCC 700646 / DSM 10631 / Aspo-2</strain>
    </source>
</reference>
<gene>
    <name evidence="1" type="ordered locus">Daes_2832</name>
</gene>
<evidence type="ECO:0000313" key="2">
    <source>
        <dbReference type="Proteomes" id="UP000002191"/>
    </source>
</evidence>
<dbReference type="KEGG" id="das:Daes_2832"/>
<dbReference type="Proteomes" id="UP000002191">
    <property type="component" value="Chromosome"/>
</dbReference>
<organism evidence="1 2">
    <name type="scientific">Pseudodesulfovibrio aespoeensis (strain ATCC 700646 / DSM 10631 / Aspo-2)</name>
    <name type="common">Desulfovibrio aespoeensis</name>
    <dbReference type="NCBI Taxonomy" id="643562"/>
    <lineage>
        <taxon>Bacteria</taxon>
        <taxon>Pseudomonadati</taxon>
        <taxon>Thermodesulfobacteriota</taxon>
        <taxon>Desulfovibrionia</taxon>
        <taxon>Desulfovibrionales</taxon>
        <taxon>Desulfovibrionaceae</taxon>
    </lineage>
</organism>
<keyword evidence="2" id="KW-1185">Reference proteome</keyword>
<protein>
    <submittedName>
        <fullName evidence="1">Uncharacterized protein</fullName>
    </submittedName>
</protein>
<evidence type="ECO:0000313" key="1">
    <source>
        <dbReference type="EMBL" id="ADU63828.1"/>
    </source>
</evidence>
<dbReference type="EMBL" id="CP002431">
    <property type="protein sequence ID" value="ADU63828.1"/>
    <property type="molecule type" value="Genomic_DNA"/>
</dbReference>
<reference evidence="1 2" key="2">
    <citation type="journal article" date="2014" name="Genome Announc.">
        <title>Complete Genome Sequence of the Subsurface, Mesophilic Sulfate-Reducing Bacterium Desulfovibrio aespoeensis Aspo-2.</title>
        <authorList>
            <person name="Pedersen K."/>
            <person name="Bengtsson A."/>
            <person name="Edlund J."/>
            <person name="Rabe L."/>
            <person name="Hazen T."/>
            <person name="Chakraborty R."/>
            <person name="Goodwin L."/>
            <person name="Shapiro N."/>
        </authorList>
    </citation>
    <scope>NUCLEOTIDE SEQUENCE [LARGE SCALE GENOMIC DNA]</scope>
    <source>
        <strain evidence="2">ATCC 700646 / DSM 10631 / Aspo-2</strain>
    </source>
</reference>
<dbReference type="STRING" id="643562.Daes_2832"/>
<dbReference type="AlphaFoldDB" id="E6VY14"/>
<proteinExistence type="predicted"/>
<sequence>MGKRLEVSLFGTFYSVSGLHLGRAAVKAAIKAYGPAKWNNIVRDIALGRNAKRKMGEVAHTLGHPIRELYHARGFAMHDSRFGLEAFYGGEHVPLTMVAAKNRALHPQDLMKDCKLKDMLAVFWAKRESAMLFRWDDVEFRTQEDVTLVFDSLGPLLARSSAFDLALDVVWQGVRGKRRTLGGDQEFTRLEHVFHVSG</sequence>
<dbReference type="eggNOG" id="ENOG50319FD">
    <property type="taxonomic scope" value="Bacteria"/>
</dbReference>